<name>A0A0G4B4K9_9BACT</name>
<dbReference type="EMBL" id="CP011213">
    <property type="protein sequence ID" value="AKM82550.1"/>
    <property type="molecule type" value="Genomic_DNA"/>
</dbReference>
<dbReference type="AlphaFoldDB" id="A0A0G4B4K9"/>
<organism evidence="2 3">
    <name type="scientific">Berkelbacteria bacterium GW2011_GWE1_39_12</name>
    <dbReference type="NCBI Taxonomy" id="1618337"/>
    <lineage>
        <taxon>Bacteria</taxon>
        <taxon>Candidatus Berkelbacteria</taxon>
    </lineage>
</organism>
<keyword evidence="1" id="KW-0732">Signal</keyword>
<dbReference type="STRING" id="1618337.UT28_C0001G0770"/>
<proteinExistence type="predicted"/>
<protein>
    <submittedName>
        <fullName evidence="2">Uncharacterized protein</fullName>
    </submittedName>
</protein>
<gene>
    <name evidence="2" type="ORF">UT28_C0001G0770</name>
</gene>
<feature type="chain" id="PRO_5005186719" evidence="1">
    <location>
        <begin position="22"/>
        <end position="59"/>
    </location>
</feature>
<evidence type="ECO:0000313" key="3">
    <source>
        <dbReference type="Proteomes" id="UP000035648"/>
    </source>
</evidence>
<sequence length="59" mass="6318">MKKLLCFSVILILLVALPVLAGGPPTDRPLDFLGKISPQVDFDSVSYNDGVFLALVDGK</sequence>
<accession>A0A0G4B4K9</accession>
<dbReference type="KEGG" id="bbgw:UT28_C0001G0770"/>
<feature type="signal peptide" evidence="1">
    <location>
        <begin position="1"/>
        <end position="21"/>
    </location>
</feature>
<reference evidence="2 3" key="1">
    <citation type="journal article" date="2015" name="Nature">
        <title>rRNA introns, odd ribosomes, and small enigmatic genomes across a large radiation of phyla.</title>
        <authorList>
            <person name="Brown C.T."/>
            <person name="Hug L.A."/>
            <person name="Thomas B.C."/>
            <person name="Sharon I."/>
            <person name="Castelle C.J."/>
            <person name="Singh A."/>
            <person name="Wilkins M.J."/>
            <person name="Williams K.H."/>
            <person name="Banfield J.F."/>
        </authorList>
    </citation>
    <scope>NUCLEOTIDE SEQUENCE [LARGE SCALE GENOMIC DNA]</scope>
</reference>
<evidence type="ECO:0000256" key="1">
    <source>
        <dbReference type="SAM" id="SignalP"/>
    </source>
</evidence>
<evidence type="ECO:0000313" key="2">
    <source>
        <dbReference type="EMBL" id="AKM82550.1"/>
    </source>
</evidence>
<dbReference type="Proteomes" id="UP000035648">
    <property type="component" value="Chromosome"/>
</dbReference>